<sequence>MKKLIKILISIVFIWTIDCYCQQKNNEKLDFKNSIEYSIESVSNELNPLIKKINILFNDGDIDSLTMNDYHLCKSTINLNKHFVEKLVEVDNEINLKSGTIKYLEDCEKILDIFILPVIKVLNYSEEIDRNKIIDGISLIETSLKQTTDLSQSLDEFCLKYNLSRRMRDFDKNVFKEKIEKLKSELNN</sequence>
<dbReference type="RefSeq" id="WP_250581969.1">
    <property type="nucleotide sequence ID" value="NZ_JAMLJN010000006.1"/>
</dbReference>
<comment type="caution">
    <text evidence="1">The sequence shown here is derived from an EMBL/GenBank/DDBJ whole genome shotgun (WGS) entry which is preliminary data.</text>
</comment>
<name>A0ABT0THK1_9FLAO</name>
<dbReference type="EMBL" id="JAMLJN010000006">
    <property type="protein sequence ID" value="MCL9770455.1"/>
    <property type="molecule type" value="Genomic_DNA"/>
</dbReference>
<accession>A0ABT0THK1</accession>
<evidence type="ECO:0000313" key="1">
    <source>
        <dbReference type="EMBL" id="MCL9770455.1"/>
    </source>
</evidence>
<dbReference type="Proteomes" id="UP001203342">
    <property type="component" value="Unassembled WGS sequence"/>
</dbReference>
<proteinExistence type="predicted"/>
<gene>
    <name evidence="1" type="ORF">NAT47_08495</name>
</gene>
<protein>
    <recommendedName>
        <fullName evidence="3">DUF4142 domain-containing protein</fullName>
    </recommendedName>
</protein>
<keyword evidence="2" id="KW-1185">Reference proteome</keyword>
<organism evidence="1 2">
    <name type="scientific">Flavobacterium fragile</name>
    <dbReference type="NCBI Taxonomy" id="2949085"/>
    <lineage>
        <taxon>Bacteria</taxon>
        <taxon>Pseudomonadati</taxon>
        <taxon>Bacteroidota</taxon>
        <taxon>Flavobacteriia</taxon>
        <taxon>Flavobacteriales</taxon>
        <taxon>Flavobacteriaceae</taxon>
        <taxon>Flavobacterium</taxon>
    </lineage>
</organism>
<reference evidence="1 2" key="1">
    <citation type="submission" date="2022-05" db="EMBL/GenBank/DDBJ databases">
        <title>Flavobacterium sp., isolated from activated sludge.</title>
        <authorList>
            <person name="Ran Q."/>
        </authorList>
    </citation>
    <scope>NUCLEOTIDE SEQUENCE [LARGE SCALE GENOMIC DNA]</scope>
    <source>
        <strain evidence="1 2">HXWNR69</strain>
    </source>
</reference>
<evidence type="ECO:0008006" key="3">
    <source>
        <dbReference type="Google" id="ProtNLM"/>
    </source>
</evidence>
<evidence type="ECO:0000313" key="2">
    <source>
        <dbReference type="Proteomes" id="UP001203342"/>
    </source>
</evidence>